<name>A0A2W5KEG1_9GAMM</name>
<dbReference type="Proteomes" id="UP000249046">
    <property type="component" value="Unassembled WGS sequence"/>
</dbReference>
<dbReference type="CDD" id="cd00082">
    <property type="entry name" value="HisKA"/>
    <property type="match status" value="1"/>
</dbReference>
<evidence type="ECO:0000313" key="12">
    <source>
        <dbReference type="EMBL" id="PZQ13215.1"/>
    </source>
</evidence>
<comment type="catalytic activity">
    <reaction evidence="1">
        <text>ATP + protein L-histidine = ADP + protein N-phospho-L-histidine.</text>
        <dbReference type="EC" id="2.7.13.3"/>
    </reaction>
</comment>
<dbReference type="PANTHER" id="PTHR43065:SF51">
    <property type="entry name" value="HISTIDINE KINASE"/>
    <property type="match status" value="1"/>
</dbReference>
<dbReference type="Gene3D" id="3.30.565.10">
    <property type="entry name" value="Histidine kinase-like ATPase, C-terminal domain"/>
    <property type="match status" value="1"/>
</dbReference>
<dbReference type="InterPro" id="IPR003661">
    <property type="entry name" value="HisK_dim/P_dom"/>
</dbReference>
<evidence type="ECO:0000256" key="3">
    <source>
        <dbReference type="ARBA" id="ARBA00012438"/>
    </source>
</evidence>
<reference evidence="12 13" key="1">
    <citation type="submission" date="2017-08" db="EMBL/GenBank/DDBJ databases">
        <title>Infants hospitalized years apart are colonized by the same room-sourced microbial strains.</title>
        <authorList>
            <person name="Brooks B."/>
            <person name="Olm M.R."/>
            <person name="Firek B.A."/>
            <person name="Baker R."/>
            <person name="Thomas B.C."/>
            <person name="Morowitz M.J."/>
            <person name="Banfield J.F."/>
        </authorList>
    </citation>
    <scope>NUCLEOTIDE SEQUENCE [LARGE SCALE GENOMIC DNA]</scope>
    <source>
        <strain evidence="12">S2_005_003_R2_42</strain>
    </source>
</reference>
<dbReference type="EMBL" id="QFPO01000010">
    <property type="protein sequence ID" value="PZQ13215.1"/>
    <property type="molecule type" value="Genomic_DNA"/>
</dbReference>
<keyword evidence="8" id="KW-1133">Transmembrane helix</keyword>
<dbReference type="SUPFAM" id="SSF55874">
    <property type="entry name" value="ATPase domain of HSP90 chaperone/DNA topoisomerase II/histidine kinase"/>
    <property type="match status" value="1"/>
</dbReference>
<evidence type="ECO:0000256" key="7">
    <source>
        <dbReference type="SAM" id="MobiDB-lite"/>
    </source>
</evidence>
<comment type="caution">
    <text evidence="12">The sequence shown here is derived from an EMBL/GenBank/DDBJ whole genome shotgun (WGS) entry which is preliminary data.</text>
</comment>
<evidence type="ECO:0000256" key="8">
    <source>
        <dbReference type="SAM" id="Phobius"/>
    </source>
</evidence>
<keyword evidence="8" id="KW-0812">Transmembrane</keyword>
<evidence type="ECO:0000256" key="4">
    <source>
        <dbReference type="ARBA" id="ARBA00022553"/>
    </source>
</evidence>
<dbReference type="InterPro" id="IPR003594">
    <property type="entry name" value="HATPase_dom"/>
</dbReference>
<dbReference type="SUPFAM" id="SSF55785">
    <property type="entry name" value="PYP-like sensor domain (PAS domain)"/>
    <property type="match status" value="1"/>
</dbReference>
<dbReference type="Gene3D" id="3.30.450.20">
    <property type="entry name" value="PAS domain"/>
    <property type="match status" value="1"/>
</dbReference>
<evidence type="ECO:0000313" key="13">
    <source>
        <dbReference type="Proteomes" id="UP000249046"/>
    </source>
</evidence>
<keyword evidence="6 12" id="KW-0418">Kinase</keyword>
<evidence type="ECO:0000259" key="9">
    <source>
        <dbReference type="PROSITE" id="PS50109"/>
    </source>
</evidence>
<evidence type="ECO:0000256" key="2">
    <source>
        <dbReference type="ARBA" id="ARBA00004370"/>
    </source>
</evidence>
<protein>
    <recommendedName>
        <fullName evidence="3">histidine kinase</fullName>
        <ecNumber evidence="3">2.7.13.3</ecNumber>
    </recommendedName>
</protein>
<sequence>MPQAAPVRRSTERRRRPWERGVKPAPAPSRWRYETRTLAATLLATLPASVALAVALGYLLSPWLAALVWGGVALLTLVLAVEVRRRAIYPLQTLSNLLEALREGDYSLRGARARRGDAVGEVVWEINALADTLRSQRLAVEEKSALLDKVIETLDVAVFAFDGEGFLKLANAAGERLLGAEFSRLDGRPASSLGLAEYFDMPTVSLVERSFPGASGRWEVRHARFRDDGRPHDLIVISDLSRALREEERLAWQRLLRVLGHELNNSLTPIRSMTATLAKILAHDPLPEDWREDAASGLAIVSDRAESLSRFIGRYTALARLPPPSPRPVAFDELLQRVARLEQRIAVDVDAGPALRLTIDPDQIEQALINLVQNAVDATLGIGRAVALRWRVEGDHALVEIRDEGPGLPPSRNLFVPFFTTKPGGSGIGLVLARQIVEAHGGTLSLENRSDARGCVARLRLPLERTGHAA</sequence>
<dbReference type="InterPro" id="IPR035965">
    <property type="entry name" value="PAS-like_dom_sf"/>
</dbReference>
<dbReference type="PRINTS" id="PR00344">
    <property type="entry name" value="BCTRLSENSOR"/>
</dbReference>
<dbReference type="GO" id="GO:0016020">
    <property type="term" value="C:membrane"/>
    <property type="evidence" value="ECO:0007669"/>
    <property type="project" value="UniProtKB-SubCell"/>
</dbReference>
<dbReference type="PROSITE" id="PS50112">
    <property type="entry name" value="PAS"/>
    <property type="match status" value="1"/>
</dbReference>
<dbReference type="GO" id="GO:0000155">
    <property type="term" value="F:phosphorelay sensor kinase activity"/>
    <property type="evidence" value="ECO:0007669"/>
    <property type="project" value="InterPro"/>
</dbReference>
<evidence type="ECO:0000259" key="11">
    <source>
        <dbReference type="PROSITE" id="PS50885"/>
    </source>
</evidence>
<dbReference type="EC" id="2.7.13.3" evidence="3"/>
<evidence type="ECO:0000256" key="5">
    <source>
        <dbReference type="ARBA" id="ARBA00022679"/>
    </source>
</evidence>
<keyword evidence="4" id="KW-0597">Phosphoprotein</keyword>
<dbReference type="PANTHER" id="PTHR43065">
    <property type="entry name" value="SENSOR HISTIDINE KINASE"/>
    <property type="match status" value="1"/>
</dbReference>
<keyword evidence="8" id="KW-0472">Membrane</keyword>
<dbReference type="InterPro" id="IPR000014">
    <property type="entry name" value="PAS"/>
</dbReference>
<dbReference type="Gene3D" id="6.10.340.10">
    <property type="match status" value="1"/>
</dbReference>
<evidence type="ECO:0000256" key="6">
    <source>
        <dbReference type="ARBA" id="ARBA00022777"/>
    </source>
</evidence>
<feature type="domain" description="Histidine kinase" evidence="9">
    <location>
        <begin position="258"/>
        <end position="465"/>
    </location>
</feature>
<gene>
    <name evidence="12" type="ORF">DI564_11960</name>
</gene>
<feature type="domain" description="HAMP" evidence="11">
    <location>
        <begin position="85"/>
        <end position="138"/>
    </location>
</feature>
<feature type="transmembrane region" description="Helical" evidence="8">
    <location>
        <begin position="63"/>
        <end position="81"/>
    </location>
</feature>
<dbReference type="PROSITE" id="PS50885">
    <property type="entry name" value="HAMP"/>
    <property type="match status" value="1"/>
</dbReference>
<dbReference type="InterPro" id="IPR036890">
    <property type="entry name" value="HATPase_C_sf"/>
</dbReference>
<feature type="domain" description="PAS" evidence="10">
    <location>
        <begin position="143"/>
        <end position="199"/>
    </location>
</feature>
<comment type="subcellular location">
    <subcellularLocation>
        <location evidence="2">Membrane</location>
    </subcellularLocation>
</comment>
<accession>A0A2W5KEG1</accession>
<feature type="region of interest" description="Disordered" evidence="7">
    <location>
        <begin position="1"/>
        <end position="27"/>
    </location>
</feature>
<dbReference type="PROSITE" id="PS50109">
    <property type="entry name" value="HIS_KIN"/>
    <property type="match status" value="1"/>
</dbReference>
<evidence type="ECO:0000259" key="10">
    <source>
        <dbReference type="PROSITE" id="PS50112"/>
    </source>
</evidence>
<dbReference type="InterPro" id="IPR004358">
    <property type="entry name" value="Sig_transdc_His_kin-like_C"/>
</dbReference>
<dbReference type="AlphaFoldDB" id="A0A2W5KEG1"/>
<dbReference type="InterPro" id="IPR005467">
    <property type="entry name" value="His_kinase_dom"/>
</dbReference>
<organism evidence="12 13">
    <name type="scientific">Rhodanobacter denitrificans</name>
    <dbReference type="NCBI Taxonomy" id="666685"/>
    <lineage>
        <taxon>Bacteria</taxon>
        <taxon>Pseudomonadati</taxon>
        <taxon>Pseudomonadota</taxon>
        <taxon>Gammaproteobacteria</taxon>
        <taxon>Lysobacterales</taxon>
        <taxon>Rhodanobacteraceae</taxon>
        <taxon>Rhodanobacter</taxon>
    </lineage>
</organism>
<keyword evidence="5" id="KW-0808">Transferase</keyword>
<dbReference type="Pfam" id="PF02518">
    <property type="entry name" value="HATPase_c"/>
    <property type="match status" value="1"/>
</dbReference>
<dbReference type="InterPro" id="IPR003660">
    <property type="entry name" value="HAMP_dom"/>
</dbReference>
<proteinExistence type="predicted"/>
<dbReference type="SMART" id="SM00387">
    <property type="entry name" value="HATPase_c"/>
    <property type="match status" value="1"/>
</dbReference>
<evidence type="ECO:0000256" key="1">
    <source>
        <dbReference type="ARBA" id="ARBA00000085"/>
    </source>
</evidence>